<dbReference type="EMBL" id="PPDB01000001">
    <property type="protein sequence ID" value="PQL21025.1"/>
    <property type="molecule type" value="Genomic_DNA"/>
</dbReference>
<organism evidence="1 2">
    <name type="scientific">Veillonella denticariosi JCM 15641</name>
    <dbReference type="NCBI Taxonomy" id="1298594"/>
    <lineage>
        <taxon>Bacteria</taxon>
        <taxon>Bacillati</taxon>
        <taxon>Bacillota</taxon>
        <taxon>Negativicutes</taxon>
        <taxon>Veillonellales</taxon>
        <taxon>Veillonellaceae</taxon>
        <taxon>Veillonella</taxon>
    </lineage>
</organism>
<evidence type="ECO:0000313" key="2">
    <source>
        <dbReference type="Proteomes" id="UP000237916"/>
    </source>
</evidence>
<accession>A0A2S7ZCS2</accession>
<proteinExistence type="predicted"/>
<dbReference type="STRING" id="1298594.GCA_001312465_01283"/>
<dbReference type="AlphaFoldDB" id="A0A2S7ZCS2"/>
<comment type="caution">
    <text evidence="1">The sequence shown here is derived from an EMBL/GenBank/DDBJ whole genome shotgun (WGS) entry which is preliminary data.</text>
</comment>
<keyword evidence="2" id="KW-1185">Reference proteome</keyword>
<dbReference type="Proteomes" id="UP000237916">
    <property type="component" value="Unassembled WGS sequence"/>
</dbReference>
<dbReference type="RefSeq" id="WP_105090466.1">
    <property type="nucleotide sequence ID" value="NZ_PPDB01000001.1"/>
</dbReference>
<sequence>MEYRGLVFVPRTTGEAIINAYAMNAWNDTGKYIYFQEDGISVGIHTTDDGIYINSFMDVAICAAWLNGEISITELKEVEGIYTNRTNRVKENKHE</sequence>
<protein>
    <submittedName>
        <fullName evidence="1">Uncharacterized protein</fullName>
    </submittedName>
</protein>
<name>A0A2S7ZCS2_9FIRM</name>
<reference evidence="1 2" key="1">
    <citation type="submission" date="2018-01" db="EMBL/GenBank/DDBJ databases">
        <title>Draft genome sequences of clinical isolates and type strains of oral Veillonella including Veillonella infantum sp., nov.</title>
        <authorList>
            <person name="Mashima I."/>
            <person name="Liao Y.-C."/>
            <person name="Sabharwal A."/>
            <person name="Haase E.M."/>
            <person name="Nakazawa F."/>
            <person name="Scannapieco F.A."/>
        </authorList>
    </citation>
    <scope>NUCLEOTIDE SEQUENCE [LARGE SCALE GENOMIC DNA]</scope>
    <source>
        <strain evidence="1 2">JCM 15641</strain>
    </source>
</reference>
<evidence type="ECO:0000313" key="1">
    <source>
        <dbReference type="EMBL" id="PQL21025.1"/>
    </source>
</evidence>
<gene>
    <name evidence="1" type="ORF">VEHSUH05_00975</name>
</gene>